<name>A0A1W1H629_9BACT</name>
<sequence>MYITATILFIIGMAMGAVYGYFYLQTTLERFFSFIAGGFFGSCAGAICFIYLYFSSGSNDLDEESDKKTYHTTPISPEPVALETEKANNLPTLACNGNGVEQPQSNIKLPEALKKEESNIRGESNIKNGLFAKTKDLFDPKQQK</sequence>
<feature type="region of interest" description="Disordered" evidence="1">
    <location>
        <begin position="118"/>
        <end position="144"/>
    </location>
</feature>
<evidence type="ECO:0000256" key="2">
    <source>
        <dbReference type="SAM" id="Phobius"/>
    </source>
</evidence>
<protein>
    <submittedName>
        <fullName evidence="3">Uncharacterized protein</fullName>
    </submittedName>
</protein>
<keyword evidence="4" id="KW-1185">Reference proteome</keyword>
<gene>
    <name evidence="3" type="ORF">MTBBW1_120044</name>
</gene>
<feature type="transmembrane region" description="Helical" evidence="2">
    <location>
        <begin position="6"/>
        <end position="24"/>
    </location>
</feature>
<feature type="compositionally biased region" description="Basic and acidic residues" evidence="1">
    <location>
        <begin position="133"/>
        <end position="144"/>
    </location>
</feature>
<dbReference type="AlphaFoldDB" id="A0A1W1H629"/>
<proteinExistence type="predicted"/>
<organism evidence="3 4">
    <name type="scientific">Desulfamplus magnetovallimortis</name>
    <dbReference type="NCBI Taxonomy" id="1246637"/>
    <lineage>
        <taxon>Bacteria</taxon>
        <taxon>Pseudomonadati</taxon>
        <taxon>Thermodesulfobacteriota</taxon>
        <taxon>Desulfobacteria</taxon>
        <taxon>Desulfobacterales</taxon>
        <taxon>Desulfobacteraceae</taxon>
        <taxon>Desulfamplus</taxon>
    </lineage>
</organism>
<keyword evidence="2" id="KW-0472">Membrane</keyword>
<keyword evidence="2" id="KW-1133">Transmembrane helix</keyword>
<dbReference type="EMBL" id="FWEV01000024">
    <property type="protein sequence ID" value="SLM27923.1"/>
    <property type="molecule type" value="Genomic_DNA"/>
</dbReference>
<dbReference type="STRING" id="1246637.MTBBW1_120044"/>
<keyword evidence="2" id="KW-0812">Transmembrane</keyword>
<reference evidence="3 4" key="1">
    <citation type="submission" date="2017-03" db="EMBL/GenBank/DDBJ databases">
        <authorList>
            <person name="Afonso C.L."/>
            <person name="Miller P.J."/>
            <person name="Scott M.A."/>
            <person name="Spackman E."/>
            <person name="Goraichik I."/>
            <person name="Dimitrov K.M."/>
            <person name="Suarez D.L."/>
            <person name="Swayne D.E."/>
        </authorList>
    </citation>
    <scope>NUCLEOTIDE SEQUENCE [LARGE SCALE GENOMIC DNA]</scope>
    <source>
        <strain evidence="3">PRJEB14757</strain>
    </source>
</reference>
<accession>A0A1W1H629</accession>
<feature type="transmembrane region" description="Helical" evidence="2">
    <location>
        <begin position="31"/>
        <end position="54"/>
    </location>
</feature>
<evidence type="ECO:0000256" key="1">
    <source>
        <dbReference type="SAM" id="MobiDB-lite"/>
    </source>
</evidence>
<dbReference type="Proteomes" id="UP000191931">
    <property type="component" value="Unassembled WGS sequence"/>
</dbReference>
<evidence type="ECO:0000313" key="4">
    <source>
        <dbReference type="Proteomes" id="UP000191931"/>
    </source>
</evidence>
<dbReference type="RefSeq" id="WP_080798888.1">
    <property type="nucleotide sequence ID" value="NZ_LT828540.1"/>
</dbReference>
<evidence type="ECO:0000313" key="3">
    <source>
        <dbReference type="EMBL" id="SLM27923.1"/>
    </source>
</evidence>